<dbReference type="Pfam" id="PF00578">
    <property type="entry name" value="AhpC-TSA"/>
    <property type="match status" value="1"/>
</dbReference>
<protein>
    <recommendedName>
        <fullName evidence="6">Thioredoxin domain-containing protein</fullName>
    </recommendedName>
</protein>
<keyword evidence="8" id="KW-1185">Reference proteome</keyword>
<reference evidence="7 8" key="1">
    <citation type="submission" date="2016-12" db="EMBL/GenBank/DDBJ databases">
        <title>The new phylogeny of genus Mycobacterium.</title>
        <authorList>
            <person name="Tortoli E."/>
            <person name="Trovato A."/>
            <person name="Cirillo D.M."/>
        </authorList>
    </citation>
    <scope>NUCLEOTIDE SEQUENCE [LARGE SCALE GENOMIC DNA]</scope>
    <source>
        <strain evidence="7 8">DSM 45130</strain>
    </source>
</reference>
<accession>A0A1X0DNA8</accession>
<name>A0A1X0DNA8_9MYCO</name>
<sequence length="203" mass="20462">MTVAGRWTLAGLAVVAALVVALALQLRQPTALTGPGDVAPDPAALAAAREHAALPPCPAGTGDIPALHGISVGCADDGSTVAVERALAVGTPVVLNLWAYWCAPCARELPALAQYQRDAGPAVTVVTVHQDPAEATGLARLADLGVALPTLQDPDRRIAGALGVPNVMPATVVLRSDGSVAQVLPREFDSAAQIADAVAAALR</sequence>
<organism evidence="7 8">
    <name type="scientific">Mycolicibacterium insubricum</name>
    <dbReference type="NCBI Taxonomy" id="444597"/>
    <lineage>
        <taxon>Bacteria</taxon>
        <taxon>Bacillati</taxon>
        <taxon>Actinomycetota</taxon>
        <taxon>Actinomycetes</taxon>
        <taxon>Mycobacteriales</taxon>
        <taxon>Mycobacteriaceae</taxon>
        <taxon>Mycolicibacterium</taxon>
    </lineage>
</organism>
<evidence type="ECO:0000259" key="6">
    <source>
        <dbReference type="PROSITE" id="PS51352"/>
    </source>
</evidence>
<dbReference type="AlphaFoldDB" id="A0A1X0DNA8"/>
<dbReference type="InterPro" id="IPR017937">
    <property type="entry name" value="Thioredoxin_CS"/>
</dbReference>
<proteinExistence type="predicted"/>
<dbReference type="InterPro" id="IPR036249">
    <property type="entry name" value="Thioredoxin-like_sf"/>
</dbReference>
<dbReference type="STRING" id="444597.BST26_02745"/>
<evidence type="ECO:0000256" key="4">
    <source>
        <dbReference type="ARBA" id="ARBA00023157"/>
    </source>
</evidence>
<keyword evidence="3" id="KW-0735">Signal-anchor</keyword>
<keyword evidence="4" id="KW-1015">Disulfide bond</keyword>
<dbReference type="PROSITE" id="PS00194">
    <property type="entry name" value="THIOREDOXIN_1"/>
    <property type="match status" value="1"/>
</dbReference>
<keyword evidence="2" id="KW-0201">Cytochrome c-type biogenesis</keyword>
<evidence type="ECO:0000256" key="5">
    <source>
        <dbReference type="ARBA" id="ARBA00023284"/>
    </source>
</evidence>
<comment type="subcellular location">
    <subcellularLocation>
        <location evidence="1">Cell envelope</location>
    </subcellularLocation>
</comment>
<evidence type="ECO:0000256" key="1">
    <source>
        <dbReference type="ARBA" id="ARBA00004196"/>
    </source>
</evidence>
<evidence type="ECO:0000256" key="3">
    <source>
        <dbReference type="ARBA" id="ARBA00022968"/>
    </source>
</evidence>
<dbReference type="RefSeq" id="WP_083029241.1">
    <property type="nucleotide sequence ID" value="NZ_AP022618.1"/>
</dbReference>
<dbReference type="OrthoDB" id="9796554at2"/>
<feature type="domain" description="Thioredoxin" evidence="6">
    <location>
        <begin position="33"/>
        <end position="203"/>
    </location>
</feature>
<evidence type="ECO:0000313" key="8">
    <source>
        <dbReference type="Proteomes" id="UP000192801"/>
    </source>
</evidence>
<gene>
    <name evidence="7" type="ORF">BST26_02745</name>
</gene>
<comment type="caution">
    <text evidence="7">The sequence shown here is derived from an EMBL/GenBank/DDBJ whole genome shotgun (WGS) entry which is preliminary data.</text>
</comment>
<dbReference type="PANTHER" id="PTHR42852:SF6">
    <property type="entry name" value="THIOL:DISULFIDE INTERCHANGE PROTEIN DSBE"/>
    <property type="match status" value="1"/>
</dbReference>
<keyword evidence="3" id="KW-0812">Transmembrane</keyword>
<dbReference type="PROSITE" id="PS51352">
    <property type="entry name" value="THIOREDOXIN_2"/>
    <property type="match status" value="1"/>
</dbReference>
<evidence type="ECO:0000313" key="7">
    <source>
        <dbReference type="EMBL" id="ORA73340.1"/>
    </source>
</evidence>
<dbReference type="GO" id="GO:0017004">
    <property type="term" value="P:cytochrome complex assembly"/>
    <property type="evidence" value="ECO:0007669"/>
    <property type="project" value="UniProtKB-KW"/>
</dbReference>
<dbReference type="CDD" id="cd02966">
    <property type="entry name" value="TlpA_like_family"/>
    <property type="match status" value="1"/>
</dbReference>
<dbReference type="GO" id="GO:0016491">
    <property type="term" value="F:oxidoreductase activity"/>
    <property type="evidence" value="ECO:0007669"/>
    <property type="project" value="InterPro"/>
</dbReference>
<dbReference type="InterPro" id="IPR013766">
    <property type="entry name" value="Thioredoxin_domain"/>
</dbReference>
<evidence type="ECO:0000256" key="2">
    <source>
        <dbReference type="ARBA" id="ARBA00022748"/>
    </source>
</evidence>
<dbReference type="Gene3D" id="3.40.30.10">
    <property type="entry name" value="Glutaredoxin"/>
    <property type="match status" value="1"/>
</dbReference>
<keyword evidence="5" id="KW-0676">Redox-active center</keyword>
<dbReference type="SUPFAM" id="SSF52833">
    <property type="entry name" value="Thioredoxin-like"/>
    <property type="match status" value="1"/>
</dbReference>
<dbReference type="GO" id="GO:0030313">
    <property type="term" value="C:cell envelope"/>
    <property type="evidence" value="ECO:0007669"/>
    <property type="project" value="UniProtKB-SubCell"/>
</dbReference>
<dbReference type="GO" id="GO:0016209">
    <property type="term" value="F:antioxidant activity"/>
    <property type="evidence" value="ECO:0007669"/>
    <property type="project" value="InterPro"/>
</dbReference>
<dbReference type="Proteomes" id="UP000192801">
    <property type="component" value="Unassembled WGS sequence"/>
</dbReference>
<dbReference type="InterPro" id="IPR000866">
    <property type="entry name" value="AhpC/TSA"/>
</dbReference>
<dbReference type="InterPro" id="IPR050553">
    <property type="entry name" value="Thioredoxin_ResA/DsbE_sf"/>
</dbReference>
<dbReference type="PANTHER" id="PTHR42852">
    <property type="entry name" value="THIOL:DISULFIDE INTERCHANGE PROTEIN DSBE"/>
    <property type="match status" value="1"/>
</dbReference>
<dbReference type="EMBL" id="MVHS01000004">
    <property type="protein sequence ID" value="ORA73340.1"/>
    <property type="molecule type" value="Genomic_DNA"/>
</dbReference>